<dbReference type="GO" id="GO:0004674">
    <property type="term" value="F:protein serine/threonine kinase activity"/>
    <property type="evidence" value="ECO:0007669"/>
    <property type="project" value="UniProtKB-UniRule"/>
</dbReference>
<evidence type="ECO:0000256" key="10">
    <source>
        <dbReference type="ARBA" id="ARBA00023016"/>
    </source>
</evidence>
<dbReference type="Pfam" id="PF01636">
    <property type="entry name" value="APH"/>
    <property type="match status" value="1"/>
</dbReference>
<dbReference type="NCBIfam" id="NF008738">
    <property type="entry name" value="PRK11768.1"/>
    <property type="match status" value="1"/>
</dbReference>
<evidence type="ECO:0000259" key="12">
    <source>
        <dbReference type="Pfam" id="PF01636"/>
    </source>
</evidence>
<keyword evidence="10 11" id="KW-0346">Stress response</keyword>
<keyword evidence="4 11" id="KW-0808">Transferase</keyword>
<dbReference type="GO" id="GO:0106310">
    <property type="term" value="F:protein serine kinase activity"/>
    <property type="evidence" value="ECO:0007669"/>
    <property type="project" value="RHEA"/>
</dbReference>
<protein>
    <recommendedName>
        <fullName evidence="11">Stress response kinase A</fullName>
        <ecNumber evidence="11">2.7.11.1</ecNumber>
    </recommendedName>
    <alternativeName>
        <fullName evidence="11">Serine/threonine-protein kinase SrkA</fullName>
    </alternativeName>
</protein>
<comment type="function">
    <text evidence="11">A protein kinase that phosphorylates Ser and Thr residues. Probably acts to suppress the effects of stress linked to accumulation of reactive oxygen species. Probably involved in the extracytoplasmic stress response.</text>
</comment>
<sequence length="328" mass="37084">MSRFNFSDLTPDTILNALDELDIGVSSGLLALNSFENRVYQFLDDDRKRWVVKFYRPARWSDAQIQEEHDFAEELAAAEVPVVAPHRLHGKTLHHCQGYRLALYPSVGGRPVEIADLDTLDTLGQYLGRLHQVGAKTPFSHRERLDPALLLANAVTAINESQQIPDYLQRPLDAILKPLVDATLAAFAQVQVPTLRLHGDCHAGNFLEGSQGLFVLDLDDARQGPAMQDLWMLLCGSRHEQESQLAVLVEAYEQFMDFDGRQLRLVAPLQALRQVQHLGWLAQRWGDPAFPLAFPWFAEPRHWENQILNFKESLAALNEPPLRLLTGM</sequence>
<evidence type="ECO:0000256" key="3">
    <source>
        <dbReference type="ARBA" id="ARBA00022553"/>
    </source>
</evidence>
<evidence type="ECO:0000256" key="8">
    <source>
        <dbReference type="ARBA" id="ARBA00022840"/>
    </source>
</evidence>
<comment type="caution">
    <text evidence="13">The sequence shown here is derived from an EMBL/GenBank/DDBJ whole genome shotgun (WGS) entry which is preliminary data.</text>
</comment>
<feature type="domain" description="Aminoglycoside phosphotransferase" evidence="12">
    <location>
        <begin position="34"/>
        <end position="264"/>
    </location>
</feature>
<keyword evidence="3 11" id="KW-0597">Phosphoprotein</keyword>
<feature type="binding site" evidence="11">
    <location>
        <position position="217"/>
    </location>
    <ligand>
        <name>Mg(2+)</name>
        <dbReference type="ChEBI" id="CHEBI:18420"/>
    </ligand>
</feature>
<dbReference type="Proteomes" id="UP000268033">
    <property type="component" value="Unassembled WGS sequence"/>
</dbReference>
<keyword evidence="14" id="KW-1185">Reference proteome</keyword>
<evidence type="ECO:0000313" key="13">
    <source>
        <dbReference type="EMBL" id="ROQ19177.1"/>
    </source>
</evidence>
<evidence type="ECO:0000256" key="9">
    <source>
        <dbReference type="ARBA" id="ARBA00022842"/>
    </source>
</evidence>
<dbReference type="Gene3D" id="3.30.200.70">
    <property type="match status" value="1"/>
</dbReference>
<keyword evidence="7 11" id="KW-0418">Kinase</keyword>
<organism evidence="13 14">
    <name type="scientific">Gallaecimonas pentaromativorans</name>
    <dbReference type="NCBI Taxonomy" id="584787"/>
    <lineage>
        <taxon>Bacteria</taxon>
        <taxon>Pseudomonadati</taxon>
        <taxon>Pseudomonadota</taxon>
        <taxon>Gammaproteobacteria</taxon>
        <taxon>Enterobacterales</taxon>
        <taxon>Gallaecimonadaceae</taxon>
        <taxon>Gallaecimonas</taxon>
    </lineage>
</organism>
<accession>A0A3N1NW40</accession>
<dbReference type="EC" id="2.7.11.1" evidence="11"/>
<feature type="active site" description="Proton acceptor" evidence="11">
    <location>
        <position position="200"/>
    </location>
</feature>
<dbReference type="EMBL" id="RJUL01000012">
    <property type="protein sequence ID" value="ROQ19177.1"/>
    <property type="molecule type" value="Genomic_DNA"/>
</dbReference>
<dbReference type="InterPro" id="IPR002575">
    <property type="entry name" value="Aminoglycoside_PTrfase"/>
</dbReference>
<evidence type="ECO:0000256" key="7">
    <source>
        <dbReference type="ARBA" id="ARBA00022777"/>
    </source>
</evidence>
<keyword evidence="5 11" id="KW-0479">Metal-binding</keyword>
<dbReference type="RefSeq" id="WP_123422591.1">
    <property type="nucleotide sequence ID" value="NZ_RJUL01000012.1"/>
</dbReference>
<keyword evidence="8 11" id="KW-0067">ATP-binding</keyword>
<dbReference type="Gene3D" id="1.10.510.10">
    <property type="entry name" value="Transferase(Phosphotransferase) domain 1"/>
    <property type="match status" value="1"/>
</dbReference>
<evidence type="ECO:0000256" key="1">
    <source>
        <dbReference type="ARBA" id="ARBA00022490"/>
    </source>
</evidence>
<reference evidence="13 14" key="1">
    <citation type="submission" date="2018-11" db="EMBL/GenBank/DDBJ databases">
        <title>Genomic Encyclopedia of Type Strains, Phase IV (KMG-IV): sequencing the most valuable type-strain genomes for metagenomic binning, comparative biology and taxonomic classification.</title>
        <authorList>
            <person name="Goeker M."/>
        </authorList>
    </citation>
    <scope>NUCLEOTIDE SEQUENCE [LARGE SCALE GENOMIC DNA]</scope>
    <source>
        <strain evidence="13 14">DSM 21945</strain>
    </source>
</reference>
<gene>
    <name evidence="11" type="primary">srkA</name>
    <name evidence="13" type="ORF">EDC28_11297</name>
</gene>
<dbReference type="GO" id="GO:0005737">
    <property type="term" value="C:cytoplasm"/>
    <property type="evidence" value="ECO:0007669"/>
    <property type="project" value="UniProtKB-SubCell"/>
</dbReference>
<keyword evidence="2 11" id="KW-0723">Serine/threonine-protein kinase</keyword>
<dbReference type="InterPro" id="IPR032882">
    <property type="entry name" value="SrkA/RdoA"/>
</dbReference>
<feature type="active site" evidence="11">
    <location>
        <position position="217"/>
    </location>
</feature>
<feature type="binding site" evidence="11">
    <location>
        <position position="205"/>
    </location>
    <ligand>
        <name>Mg(2+)</name>
        <dbReference type="ChEBI" id="CHEBI:18420"/>
    </ligand>
</feature>
<comment type="subunit">
    <text evidence="11">Monomer.</text>
</comment>
<keyword evidence="1 11" id="KW-0963">Cytoplasm</keyword>
<dbReference type="HAMAP" id="MF_01497">
    <property type="entry name" value="SrkA_kinase"/>
    <property type="match status" value="1"/>
</dbReference>
<dbReference type="PANTHER" id="PTHR39573">
    <property type="entry name" value="STRESS RESPONSE KINASE A"/>
    <property type="match status" value="1"/>
</dbReference>
<comment type="catalytic activity">
    <reaction evidence="11">
        <text>L-seryl-[protein] + ATP = O-phospho-L-seryl-[protein] + ADP + H(+)</text>
        <dbReference type="Rhea" id="RHEA:17989"/>
        <dbReference type="Rhea" id="RHEA-COMP:9863"/>
        <dbReference type="Rhea" id="RHEA-COMP:11604"/>
        <dbReference type="ChEBI" id="CHEBI:15378"/>
        <dbReference type="ChEBI" id="CHEBI:29999"/>
        <dbReference type="ChEBI" id="CHEBI:30616"/>
        <dbReference type="ChEBI" id="CHEBI:83421"/>
        <dbReference type="ChEBI" id="CHEBI:456216"/>
        <dbReference type="EC" id="2.7.11.1"/>
    </reaction>
</comment>
<dbReference type="GO" id="GO:0000287">
    <property type="term" value="F:magnesium ion binding"/>
    <property type="evidence" value="ECO:0007669"/>
    <property type="project" value="UniProtKB-UniRule"/>
</dbReference>
<comment type="similarity">
    <text evidence="11">Belongs to the SrkA/RdoA protein kinase family.</text>
</comment>
<keyword evidence="6 11" id="KW-0547">Nucleotide-binding</keyword>
<evidence type="ECO:0000256" key="4">
    <source>
        <dbReference type="ARBA" id="ARBA00022679"/>
    </source>
</evidence>
<evidence type="ECO:0000256" key="6">
    <source>
        <dbReference type="ARBA" id="ARBA00022741"/>
    </source>
</evidence>
<proteinExistence type="inferred from homology"/>
<feature type="site" description="ATP" evidence="11">
    <location>
        <position position="34"/>
    </location>
</feature>
<evidence type="ECO:0000256" key="5">
    <source>
        <dbReference type="ARBA" id="ARBA00022723"/>
    </source>
</evidence>
<dbReference type="AlphaFoldDB" id="A0A3N1NW40"/>
<evidence type="ECO:0000313" key="14">
    <source>
        <dbReference type="Proteomes" id="UP000268033"/>
    </source>
</evidence>
<dbReference type="PANTHER" id="PTHR39573:SF1">
    <property type="entry name" value="STRESS RESPONSE KINASE A"/>
    <property type="match status" value="1"/>
</dbReference>
<dbReference type="InterPro" id="IPR011009">
    <property type="entry name" value="Kinase-like_dom_sf"/>
</dbReference>
<comment type="subcellular location">
    <subcellularLocation>
        <location evidence="11">Cytoplasm</location>
    </subcellularLocation>
</comment>
<evidence type="ECO:0000256" key="2">
    <source>
        <dbReference type="ARBA" id="ARBA00022527"/>
    </source>
</evidence>
<dbReference type="Gene3D" id="1.20.1270.170">
    <property type="match status" value="1"/>
</dbReference>
<keyword evidence="9 11" id="KW-0460">Magnesium</keyword>
<dbReference type="STRING" id="584787.GCA_001247655_00780"/>
<dbReference type="SUPFAM" id="SSF56112">
    <property type="entry name" value="Protein kinase-like (PK-like)"/>
    <property type="match status" value="1"/>
</dbReference>
<name>A0A3N1NW40_9GAMM</name>
<dbReference type="GO" id="GO:0005524">
    <property type="term" value="F:ATP binding"/>
    <property type="evidence" value="ECO:0007669"/>
    <property type="project" value="UniProtKB-UniRule"/>
</dbReference>
<evidence type="ECO:0000256" key="11">
    <source>
        <dbReference type="HAMAP-Rule" id="MF_01497"/>
    </source>
</evidence>
<comment type="cofactor">
    <cofactor evidence="11">
        <name>Mg(2+)</name>
        <dbReference type="ChEBI" id="CHEBI:18420"/>
    </cofactor>
</comment>
<comment type="catalytic activity">
    <reaction evidence="11">
        <text>L-threonyl-[protein] + ATP = O-phospho-L-threonyl-[protein] + ADP + H(+)</text>
        <dbReference type="Rhea" id="RHEA:46608"/>
        <dbReference type="Rhea" id="RHEA-COMP:11060"/>
        <dbReference type="Rhea" id="RHEA-COMP:11605"/>
        <dbReference type="ChEBI" id="CHEBI:15378"/>
        <dbReference type="ChEBI" id="CHEBI:30013"/>
        <dbReference type="ChEBI" id="CHEBI:30616"/>
        <dbReference type="ChEBI" id="CHEBI:61977"/>
        <dbReference type="ChEBI" id="CHEBI:456216"/>
        <dbReference type="EC" id="2.7.11.1"/>
    </reaction>
</comment>